<evidence type="ECO:0000313" key="3">
    <source>
        <dbReference type="EMBL" id="SEJ47782.1"/>
    </source>
</evidence>
<sequence>MKEAIEKLTEKIPDIWFDWYARLLPGCLAISFYLISNEIPMDAVRENAWVLLFSGYLLGHLIQPISSGLINLFSDRIKKKKAKLVSKAYAEFVGFFSLVLLTVLLIVMDYARAIQPEFFLLVAKTYFLVLILVLLIVATLSRRNALLRKIAIHQPEEMPATSPAAKAAGEVKDAETNVENSDEISSS</sequence>
<feature type="transmembrane region" description="Helical" evidence="2">
    <location>
        <begin position="118"/>
        <end position="140"/>
    </location>
</feature>
<dbReference type="AlphaFoldDB" id="A0A1H6ZDP2"/>
<protein>
    <submittedName>
        <fullName evidence="3">Uncharacterized protein</fullName>
    </submittedName>
</protein>
<keyword evidence="2" id="KW-1133">Transmembrane helix</keyword>
<dbReference type="RefSeq" id="WP_092175365.1">
    <property type="nucleotide sequence ID" value="NZ_FNZH01000004.1"/>
</dbReference>
<dbReference type="OrthoDB" id="10009504at2"/>
<keyword evidence="4" id="KW-1185">Reference proteome</keyword>
<organism evidence="3 4">
    <name type="scientific">Cyclobacterium xiamenense</name>
    <dbReference type="NCBI Taxonomy" id="1297121"/>
    <lineage>
        <taxon>Bacteria</taxon>
        <taxon>Pseudomonadati</taxon>
        <taxon>Bacteroidota</taxon>
        <taxon>Cytophagia</taxon>
        <taxon>Cytophagales</taxon>
        <taxon>Cyclobacteriaceae</taxon>
        <taxon>Cyclobacterium</taxon>
    </lineage>
</organism>
<feature type="transmembrane region" description="Helical" evidence="2">
    <location>
        <begin position="92"/>
        <end position="112"/>
    </location>
</feature>
<evidence type="ECO:0000256" key="1">
    <source>
        <dbReference type="SAM" id="MobiDB-lite"/>
    </source>
</evidence>
<proteinExistence type="predicted"/>
<evidence type="ECO:0000313" key="4">
    <source>
        <dbReference type="Proteomes" id="UP000199403"/>
    </source>
</evidence>
<name>A0A1H6ZDP2_9BACT</name>
<keyword evidence="2" id="KW-0472">Membrane</keyword>
<evidence type="ECO:0000256" key="2">
    <source>
        <dbReference type="SAM" id="Phobius"/>
    </source>
</evidence>
<reference evidence="4" key="1">
    <citation type="submission" date="2016-10" db="EMBL/GenBank/DDBJ databases">
        <authorList>
            <person name="Varghese N."/>
            <person name="Submissions S."/>
        </authorList>
    </citation>
    <scope>NUCLEOTIDE SEQUENCE [LARGE SCALE GENOMIC DNA]</scope>
    <source>
        <strain evidence="4">IBRC-M 10761</strain>
    </source>
</reference>
<feature type="compositionally biased region" description="Polar residues" evidence="1">
    <location>
        <begin position="177"/>
        <end position="187"/>
    </location>
</feature>
<feature type="transmembrane region" description="Helical" evidence="2">
    <location>
        <begin position="48"/>
        <end position="72"/>
    </location>
</feature>
<feature type="region of interest" description="Disordered" evidence="1">
    <location>
        <begin position="158"/>
        <end position="187"/>
    </location>
</feature>
<dbReference type="Proteomes" id="UP000199403">
    <property type="component" value="Unassembled WGS sequence"/>
</dbReference>
<dbReference type="EMBL" id="FNZH01000004">
    <property type="protein sequence ID" value="SEJ47782.1"/>
    <property type="molecule type" value="Genomic_DNA"/>
</dbReference>
<accession>A0A1H6ZDP2</accession>
<feature type="transmembrane region" description="Helical" evidence="2">
    <location>
        <begin position="20"/>
        <end position="36"/>
    </location>
</feature>
<gene>
    <name evidence="3" type="ORF">SAMN05192553_104180</name>
</gene>
<keyword evidence="2" id="KW-0812">Transmembrane</keyword>